<keyword evidence="5" id="KW-0418">Kinase</keyword>
<evidence type="ECO:0000313" key="11">
    <source>
        <dbReference type="EMBL" id="GMR49578.1"/>
    </source>
</evidence>
<comment type="catalytic activity">
    <reaction evidence="10">
        <text>L-tyrosyl-[protein] + ATP = O-phospho-L-tyrosyl-[protein] + ADP + H(+)</text>
        <dbReference type="Rhea" id="RHEA:10596"/>
        <dbReference type="Rhea" id="RHEA-COMP:10136"/>
        <dbReference type="Rhea" id="RHEA-COMP:20101"/>
        <dbReference type="ChEBI" id="CHEBI:15378"/>
        <dbReference type="ChEBI" id="CHEBI:30616"/>
        <dbReference type="ChEBI" id="CHEBI:46858"/>
        <dbReference type="ChEBI" id="CHEBI:61978"/>
        <dbReference type="ChEBI" id="CHEBI:456216"/>
        <dbReference type="EC" id="2.7.12.2"/>
    </reaction>
</comment>
<dbReference type="PANTHER" id="PTHR47238">
    <property type="entry name" value="MITOGEN-ACTIVATED PROTEIN KINASE KINASE 5"/>
    <property type="match status" value="1"/>
</dbReference>
<proteinExistence type="predicted"/>
<dbReference type="SUPFAM" id="SSF56112">
    <property type="entry name" value="Protein kinase-like (PK-like)"/>
    <property type="match status" value="1"/>
</dbReference>
<gene>
    <name evidence="11" type="ORF">PMAYCL1PPCAC_19773</name>
</gene>
<comment type="caution">
    <text evidence="11">The sequence shown here is derived from an EMBL/GenBank/DDBJ whole genome shotgun (WGS) entry which is preliminary data.</text>
</comment>
<keyword evidence="7" id="KW-0829">Tyrosine-protein kinase</keyword>
<feature type="non-terminal residue" evidence="11">
    <location>
        <position position="1"/>
    </location>
</feature>
<feature type="non-terminal residue" evidence="11">
    <location>
        <position position="124"/>
    </location>
</feature>
<sequence>VLTPRRILFTREGRVKIGVSSAITTEYSKPVRYSATGIFSLGINIVSSTRVLDFTNKLQIEAATGQYPYQGSIDFIIAEMILEGEQPRLGKEFSREMRDFVDACLCKSPYSRASVDRNEENCMQ</sequence>
<evidence type="ECO:0000256" key="1">
    <source>
        <dbReference type="ARBA" id="ARBA00022527"/>
    </source>
</evidence>
<evidence type="ECO:0000256" key="6">
    <source>
        <dbReference type="ARBA" id="ARBA00022840"/>
    </source>
</evidence>
<evidence type="ECO:0000256" key="3">
    <source>
        <dbReference type="ARBA" id="ARBA00022679"/>
    </source>
</evidence>
<reference evidence="12" key="1">
    <citation type="submission" date="2022-10" db="EMBL/GenBank/DDBJ databases">
        <title>Genome assembly of Pristionchus species.</title>
        <authorList>
            <person name="Yoshida K."/>
            <person name="Sommer R.J."/>
        </authorList>
    </citation>
    <scope>NUCLEOTIDE SEQUENCE [LARGE SCALE GENOMIC DNA]</scope>
    <source>
        <strain evidence="12">RS5460</strain>
    </source>
</reference>
<name>A0AAN5CRU7_9BILA</name>
<accession>A0AAN5CRU7</accession>
<evidence type="ECO:0000256" key="4">
    <source>
        <dbReference type="ARBA" id="ARBA00022741"/>
    </source>
</evidence>
<comment type="catalytic activity">
    <reaction evidence="8">
        <text>L-seryl-[protein] + ATP = O-phospho-L-seryl-[protein] + ADP + H(+)</text>
        <dbReference type="Rhea" id="RHEA:17989"/>
        <dbReference type="Rhea" id="RHEA-COMP:9863"/>
        <dbReference type="Rhea" id="RHEA-COMP:11604"/>
        <dbReference type="ChEBI" id="CHEBI:15378"/>
        <dbReference type="ChEBI" id="CHEBI:29999"/>
        <dbReference type="ChEBI" id="CHEBI:30616"/>
        <dbReference type="ChEBI" id="CHEBI:83421"/>
        <dbReference type="ChEBI" id="CHEBI:456216"/>
        <dbReference type="EC" id="2.7.12.2"/>
    </reaction>
</comment>
<dbReference type="Proteomes" id="UP001328107">
    <property type="component" value="Unassembled WGS sequence"/>
</dbReference>
<keyword evidence="3" id="KW-0808">Transferase</keyword>
<dbReference type="Gene3D" id="1.10.510.10">
    <property type="entry name" value="Transferase(Phosphotransferase) domain 1"/>
    <property type="match status" value="1"/>
</dbReference>
<evidence type="ECO:0000256" key="10">
    <source>
        <dbReference type="ARBA" id="ARBA00051693"/>
    </source>
</evidence>
<keyword evidence="6" id="KW-0067">ATP-binding</keyword>
<evidence type="ECO:0000256" key="5">
    <source>
        <dbReference type="ARBA" id="ARBA00022777"/>
    </source>
</evidence>
<dbReference type="GO" id="GO:0004674">
    <property type="term" value="F:protein serine/threonine kinase activity"/>
    <property type="evidence" value="ECO:0007669"/>
    <property type="project" value="UniProtKB-KW"/>
</dbReference>
<dbReference type="GO" id="GO:0004713">
    <property type="term" value="F:protein tyrosine kinase activity"/>
    <property type="evidence" value="ECO:0007669"/>
    <property type="project" value="UniProtKB-KW"/>
</dbReference>
<comment type="catalytic activity">
    <reaction evidence="9">
        <text>L-threonyl-[protein] + ATP = O-phospho-L-threonyl-[protein] + ADP + H(+)</text>
        <dbReference type="Rhea" id="RHEA:46608"/>
        <dbReference type="Rhea" id="RHEA-COMP:11060"/>
        <dbReference type="Rhea" id="RHEA-COMP:11605"/>
        <dbReference type="ChEBI" id="CHEBI:15378"/>
        <dbReference type="ChEBI" id="CHEBI:30013"/>
        <dbReference type="ChEBI" id="CHEBI:30616"/>
        <dbReference type="ChEBI" id="CHEBI:61977"/>
        <dbReference type="ChEBI" id="CHEBI:456216"/>
        <dbReference type="EC" id="2.7.12.2"/>
    </reaction>
</comment>
<keyword evidence="4" id="KW-0547">Nucleotide-binding</keyword>
<dbReference type="GO" id="GO:0005524">
    <property type="term" value="F:ATP binding"/>
    <property type="evidence" value="ECO:0007669"/>
    <property type="project" value="UniProtKB-KW"/>
</dbReference>
<organism evidence="11 12">
    <name type="scientific">Pristionchus mayeri</name>
    <dbReference type="NCBI Taxonomy" id="1317129"/>
    <lineage>
        <taxon>Eukaryota</taxon>
        <taxon>Metazoa</taxon>
        <taxon>Ecdysozoa</taxon>
        <taxon>Nematoda</taxon>
        <taxon>Chromadorea</taxon>
        <taxon>Rhabditida</taxon>
        <taxon>Rhabditina</taxon>
        <taxon>Diplogasteromorpha</taxon>
        <taxon>Diplogasteroidea</taxon>
        <taxon>Neodiplogasteridae</taxon>
        <taxon>Pristionchus</taxon>
    </lineage>
</organism>
<dbReference type="GO" id="GO:0004708">
    <property type="term" value="F:MAP kinase kinase activity"/>
    <property type="evidence" value="ECO:0007669"/>
    <property type="project" value="UniProtKB-EC"/>
</dbReference>
<keyword evidence="1" id="KW-0723">Serine/threonine-protein kinase</keyword>
<evidence type="ECO:0000256" key="9">
    <source>
        <dbReference type="ARBA" id="ARBA00049299"/>
    </source>
</evidence>
<dbReference type="AlphaFoldDB" id="A0AAN5CRU7"/>
<dbReference type="InterPro" id="IPR052468">
    <property type="entry name" value="Dual_spec_MAPK_kinase"/>
</dbReference>
<evidence type="ECO:0000256" key="7">
    <source>
        <dbReference type="ARBA" id="ARBA00023137"/>
    </source>
</evidence>
<keyword evidence="2" id="KW-0597">Phosphoprotein</keyword>
<dbReference type="EMBL" id="BTRK01000004">
    <property type="protein sequence ID" value="GMR49578.1"/>
    <property type="molecule type" value="Genomic_DNA"/>
</dbReference>
<evidence type="ECO:0000313" key="12">
    <source>
        <dbReference type="Proteomes" id="UP001328107"/>
    </source>
</evidence>
<protein>
    <recommendedName>
        <fullName evidence="13">Protein kinase</fullName>
    </recommendedName>
</protein>
<evidence type="ECO:0000256" key="2">
    <source>
        <dbReference type="ARBA" id="ARBA00022553"/>
    </source>
</evidence>
<keyword evidence="12" id="KW-1185">Reference proteome</keyword>
<evidence type="ECO:0008006" key="13">
    <source>
        <dbReference type="Google" id="ProtNLM"/>
    </source>
</evidence>
<dbReference type="InterPro" id="IPR011009">
    <property type="entry name" value="Kinase-like_dom_sf"/>
</dbReference>
<dbReference type="PANTHER" id="PTHR47238:SF4">
    <property type="entry name" value="MITOGEN-ACTIVATED PROTEIN KINASE KINASE 5"/>
    <property type="match status" value="1"/>
</dbReference>
<evidence type="ECO:0000256" key="8">
    <source>
        <dbReference type="ARBA" id="ARBA00049014"/>
    </source>
</evidence>